<feature type="region of interest" description="Disordered" evidence="4">
    <location>
        <begin position="93"/>
        <end position="174"/>
    </location>
</feature>
<feature type="compositionally biased region" description="Basic and acidic residues" evidence="4">
    <location>
        <begin position="159"/>
        <end position="174"/>
    </location>
</feature>
<protein>
    <recommendedName>
        <fullName evidence="3">Type 1 phosphatases regulator</fullName>
    </recommendedName>
</protein>
<dbReference type="GO" id="GO:0005634">
    <property type="term" value="C:nucleus"/>
    <property type="evidence" value="ECO:0007669"/>
    <property type="project" value="UniProtKB-SubCell"/>
</dbReference>
<dbReference type="GO" id="GO:0008157">
    <property type="term" value="F:protein phosphatase 1 binding"/>
    <property type="evidence" value="ECO:0007669"/>
    <property type="project" value="TreeGrafter"/>
</dbReference>
<comment type="subcellular location">
    <subcellularLocation>
        <location evidence="3">Nucleus</location>
    </subcellularLocation>
</comment>
<evidence type="ECO:0000256" key="4">
    <source>
        <dbReference type="SAM" id="MobiDB-lite"/>
    </source>
</evidence>
<sequence length="174" mass="18772">MSQGQQQRSTPAPSQTQTETQAQTPETREQAPQILRLRGAHTSNGRSVQWAEDVVDNEGLGRKSSKGERHECVLMSFLLTETAIVCCIYHKPKAVDESSDESSSDSDSDSDSSSDRDGAQPAGGKRQSCGHGHGHNHGRGRRSGKGKAKRAPSPNAYEKIPKPKPKDGPPETKS</sequence>
<dbReference type="GO" id="GO:0004865">
    <property type="term" value="F:protein serine/threonine phosphatase inhibitor activity"/>
    <property type="evidence" value="ECO:0007669"/>
    <property type="project" value="UniProtKB-UniRule"/>
</dbReference>
<evidence type="ECO:0000256" key="2">
    <source>
        <dbReference type="ARBA" id="ARBA00005605"/>
    </source>
</evidence>
<dbReference type="PANTHER" id="PTHR20835:SF0">
    <property type="entry name" value="E3 UBIQUITIN-PROTEIN LIGASE PPP1R11"/>
    <property type="match status" value="1"/>
</dbReference>
<dbReference type="EMBL" id="JAADJG010000234">
    <property type="protein sequence ID" value="KAF4450971.1"/>
    <property type="molecule type" value="Genomic_DNA"/>
</dbReference>
<evidence type="ECO:0000256" key="1">
    <source>
        <dbReference type="ARBA" id="ARBA00003401"/>
    </source>
</evidence>
<accession>A0A8H4KJM2</accession>
<organism evidence="5 6">
    <name type="scientific">Fusarium austroafricanum</name>
    <dbReference type="NCBI Taxonomy" id="2364996"/>
    <lineage>
        <taxon>Eukaryota</taxon>
        <taxon>Fungi</taxon>
        <taxon>Dikarya</taxon>
        <taxon>Ascomycota</taxon>
        <taxon>Pezizomycotina</taxon>
        <taxon>Sordariomycetes</taxon>
        <taxon>Hypocreomycetidae</taxon>
        <taxon>Hypocreales</taxon>
        <taxon>Nectriaceae</taxon>
        <taxon>Fusarium</taxon>
        <taxon>Fusarium concolor species complex</taxon>
    </lineage>
</organism>
<reference evidence="5" key="1">
    <citation type="submission" date="2020-01" db="EMBL/GenBank/DDBJ databases">
        <title>Identification and distribution of gene clusters putatively required for synthesis of sphingolipid metabolism inhibitors in phylogenetically diverse species of the filamentous fungus Fusarium.</title>
        <authorList>
            <person name="Kim H.-S."/>
            <person name="Busman M."/>
            <person name="Brown D.W."/>
            <person name="Divon H."/>
            <person name="Uhlig S."/>
            <person name="Proctor R.H."/>
        </authorList>
    </citation>
    <scope>NUCLEOTIDE SEQUENCE</scope>
    <source>
        <strain evidence="5">NRRL 53441</strain>
    </source>
</reference>
<proteinExistence type="inferred from homology"/>
<feature type="compositionally biased region" description="Basic and acidic residues" evidence="4">
    <location>
        <begin position="59"/>
        <end position="70"/>
    </location>
</feature>
<dbReference type="OrthoDB" id="307488at2759"/>
<dbReference type="Pfam" id="PF07491">
    <property type="entry name" value="PPI_Ypi1"/>
    <property type="match status" value="1"/>
</dbReference>
<gene>
    <name evidence="5" type="ORF">F53441_5962</name>
</gene>
<comment type="caution">
    <text evidence="5">The sequence shown here is derived from an EMBL/GenBank/DDBJ whole genome shotgun (WGS) entry which is preliminary data.</text>
</comment>
<name>A0A8H4KJM2_9HYPO</name>
<evidence type="ECO:0000256" key="3">
    <source>
        <dbReference type="RuleBase" id="RU367162"/>
    </source>
</evidence>
<feature type="compositionally biased region" description="Low complexity" evidence="4">
    <location>
        <begin position="10"/>
        <end position="25"/>
    </location>
</feature>
<feature type="region of interest" description="Disordered" evidence="4">
    <location>
        <begin position="1"/>
        <end position="70"/>
    </location>
</feature>
<keyword evidence="3" id="KW-0539">Nucleus</keyword>
<dbReference type="InterPro" id="IPR011107">
    <property type="entry name" value="PPI_Ypi1"/>
</dbReference>
<dbReference type="PANTHER" id="PTHR20835">
    <property type="entry name" value="E3 UBIQUITIN-PROTEIN LIGASE PPP1R11-RELATED"/>
    <property type="match status" value="1"/>
</dbReference>
<evidence type="ECO:0000313" key="5">
    <source>
        <dbReference type="EMBL" id="KAF4450971.1"/>
    </source>
</evidence>
<feature type="compositionally biased region" description="Acidic residues" evidence="4">
    <location>
        <begin position="97"/>
        <end position="112"/>
    </location>
</feature>
<evidence type="ECO:0000313" key="6">
    <source>
        <dbReference type="Proteomes" id="UP000605986"/>
    </source>
</evidence>
<keyword evidence="6" id="KW-1185">Reference proteome</keyword>
<feature type="compositionally biased region" description="Basic residues" evidence="4">
    <location>
        <begin position="132"/>
        <end position="150"/>
    </location>
</feature>
<dbReference type="AlphaFoldDB" id="A0A8H4KJM2"/>
<comment type="similarity">
    <text evidence="2 3">Belongs to the YPI1 family.</text>
</comment>
<comment type="function">
    <text evidence="1 3">Regulator of type 1 phosphatases which maintains protein phosphatase activity under strict control.</text>
</comment>
<dbReference type="Proteomes" id="UP000605986">
    <property type="component" value="Unassembled WGS sequence"/>
</dbReference>